<keyword evidence="2" id="KW-0479">Metal-binding</keyword>
<dbReference type="CDD" id="cd08071">
    <property type="entry name" value="MPN_DUF2466"/>
    <property type="match status" value="1"/>
</dbReference>
<evidence type="ECO:0000313" key="8">
    <source>
        <dbReference type="EMBL" id="OGZ26604.1"/>
    </source>
</evidence>
<gene>
    <name evidence="8" type="ORF">A3F95_00365</name>
</gene>
<dbReference type="Gene3D" id="3.40.140.10">
    <property type="entry name" value="Cytidine Deaminase, domain 2"/>
    <property type="match status" value="1"/>
</dbReference>
<comment type="caution">
    <text evidence="8">The sequence shown here is derived from an EMBL/GenBank/DDBJ whole genome shotgun (WGS) entry which is preliminary data.</text>
</comment>
<evidence type="ECO:0000256" key="1">
    <source>
        <dbReference type="ARBA" id="ARBA00022670"/>
    </source>
</evidence>
<evidence type="ECO:0000256" key="6">
    <source>
        <dbReference type="RuleBase" id="RU003797"/>
    </source>
</evidence>
<dbReference type="Pfam" id="PF20582">
    <property type="entry name" value="UPF0758_N"/>
    <property type="match status" value="1"/>
</dbReference>
<evidence type="ECO:0000256" key="3">
    <source>
        <dbReference type="ARBA" id="ARBA00022801"/>
    </source>
</evidence>
<dbReference type="GO" id="GO:0006508">
    <property type="term" value="P:proteolysis"/>
    <property type="evidence" value="ECO:0007669"/>
    <property type="project" value="UniProtKB-KW"/>
</dbReference>
<feature type="domain" description="MPN" evidence="7">
    <location>
        <begin position="102"/>
        <end position="223"/>
    </location>
</feature>
<dbReference type="GO" id="GO:0008237">
    <property type="term" value="F:metallopeptidase activity"/>
    <property type="evidence" value="ECO:0007669"/>
    <property type="project" value="UniProtKB-KW"/>
</dbReference>
<keyword evidence="4" id="KW-0862">Zinc</keyword>
<evidence type="ECO:0000259" key="7">
    <source>
        <dbReference type="PROSITE" id="PS50249"/>
    </source>
</evidence>
<evidence type="ECO:0000256" key="5">
    <source>
        <dbReference type="ARBA" id="ARBA00023049"/>
    </source>
</evidence>
<keyword evidence="5" id="KW-0482">Metalloprotease</keyword>
<reference evidence="8 9" key="1">
    <citation type="journal article" date="2016" name="Nat. Commun.">
        <title>Thousands of microbial genomes shed light on interconnected biogeochemical processes in an aquifer system.</title>
        <authorList>
            <person name="Anantharaman K."/>
            <person name="Brown C.T."/>
            <person name="Hug L.A."/>
            <person name="Sharon I."/>
            <person name="Castelle C.J."/>
            <person name="Probst A.J."/>
            <person name="Thomas B.C."/>
            <person name="Singh A."/>
            <person name="Wilkins M.J."/>
            <person name="Karaoz U."/>
            <person name="Brodie E.L."/>
            <person name="Williams K.H."/>
            <person name="Hubbard S.S."/>
            <person name="Banfield J.F."/>
        </authorList>
    </citation>
    <scope>NUCLEOTIDE SEQUENCE [LARGE SCALE GENOMIC DNA]</scope>
</reference>
<dbReference type="PROSITE" id="PS50249">
    <property type="entry name" value="MPN"/>
    <property type="match status" value="1"/>
</dbReference>
<dbReference type="GO" id="GO:0046872">
    <property type="term" value="F:metal ion binding"/>
    <property type="evidence" value="ECO:0007669"/>
    <property type="project" value="UniProtKB-KW"/>
</dbReference>
<dbReference type="NCBIfam" id="TIGR00608">
    <property type="entry name" value="radc"/>
    <property type="match status" value="1"/>
</dbReference>
<dbReference type="PANTHER" id="PTHR30471">
    <property type="entry name" value="DNA REPAIR PROTEIN RADC"/>
    <property type="match status" value="1"/>
</dbReference>
<dbReference type="PROSITE" id="PS01302">
    <property type="entry name" value="UPF0758"/>
    <property type="match status" value="1"/>
</dbReference>
<keyword evidence="3" id="KW-0378">Hydrolase</keyword>
<dbReference type="InterPro" id="IPR020891">
    <property type="entry name" value="UPF0758_CS"/>
</dbReference>
<keyword evidence="1" id="KW-0645">Protease</keyword>
<dbReference type="InterPro" id="IPR037518">
    <property type="entry name" value="MPN"/>
</dbReference>
<protein>
    <recommendedName>
        <fullName evidence="7">MPN domain-containing protein</fullName>
    </recommendedName>
</protein>
<evidence type="ECO:0000256" key="4">
    <source>
        <dbReference type="ARBA" id="ARBA00022833"/>
    </source>
</evidence>
<accession>A0A1G2ELB8</accession>
<dbReference type="InterPro" id="IPR046778">
    <property type="entry name" value="UPF0758_N"/>
</dbReference>
<evidence type="ECO:0000313" key="9">
    <source>
        <dbReference type="Proteomes" id="UP000179122"/>
    </source>
</evidence>
<evidence type="ECO:0000256" key="2">
    <source>
        <dbReference type="ARBA" id="ARBA00022723"/>
    </source>
</evidence>
<dbReference type="InterPro" id="IPR001405">
    <property type="entry name" value="UPF0758"/>
</dbReference>
<name>A0A1G2ELB8_9BACT</name>
<dbReference type="PANTHER" id="PTHR30471:SF3">
    <property type="entry name" value="UPF0758 PROTEIN YEES-RELATED"/>
    <property type="match status" value="1"/>
</dbReference>
<dbReference type="InterPro" id="IPR025657">
    <property type="entry name" value="RadC_JAB"/>
</dbReference>
<sequence>MAVIMKIKDLPKIDRPREKLEKYGVKKLAEFELLAILLGSGIKGLNVIQLSKKILSIIQKIGIKKITLEDLLKIKGLGKAKASQILATVELGQRLQTDKKREILSADDVWNLCADICDSKKEHFIAFYIDTQNCLIERQIISIGTLNASLVHPREVFEPAVRLSASSIILSHNHPSGNCEPSQDDIEITKRLTEAGKILGMEIADHVIVAKDKFLSFKEQNLI</sequence>
<organism evidence="8 9">
    <name type="scientific">Candidatus Nealsonbacteria bacterium RIFCSPLOWO2_12_FULL_39_31</name>
    <dbReference type="NCBI Taxonomy" id="1801676"/>
    <lineage>
        <taxon>Bacteria</taxon>
        <taxon>Candidatus Nealsoniibacteriota</taxon>
    </lineage>
</organism>
<dbReference type="Pfam" id="PF04002">
    <property type="entry name" value="RadC"/>
    <property type="match status" value="1"/>
</dbReference>
<comment type="similarity">
    <text evidence="6">Belongs to the UPF0758 family.</text>
</comment>
<dbReference type="EMBL" id="MHML01000021">
    <property type="protein sequence ID" value="OGZ26604.1"/>
    <property type="molecule type" value="Genomic_DNA"/>
</dbReference>
<dbReference type="AlphaFoldDB" id="A0A1G2ELB8"/>
<proteinExistence type="inferred from homology"/>
<dbReference type="Proteomes" id="UP000179122">
    <property type="component" value="Unassembled WGS sequence"/>
</dbReference>
<dbReference type="NCBIfam" id="NF000642">
    <property type="entry name" value="PRK00024.1"/>
    <property type="match status" value="1"/>
</dbReference>